<dbReference type="EMBL" id="LGRX02005140">
    <property type="protein sequence ID" value="KAK3279076.1"/>
    <property type="molecule type" value="Genomic_DNA"/>
</dbReference>
<comment type="caution">
    <text evidence="2">The sequence shown here is derived from an EMBL/GenBank/DDBJ whole genome shotgun (WGS) entry which is preliminary data.</text>
</comment>
<accession>A0AAE0LBA0</accession>
<keyword evidence="3" id="KW-1185">Reference proteome</keyword>
<feature type="region of interest" description="Disordered" evidence="1">
    <location>
        <begin position="135"/>
        <end position="157"/>
    </location>
</feature>
<sequence length="201" mass="22153">MTDQFTDIPQQIEVGGMRWGIRESEDPTQRLHRIVSINHTANTITLSDYLSSHELEAPVRTMIEGSAIALDYDPDGFISNGSILLNADQHVTHIDDNTVTVGTDPVHTEELLKYVRTRIDKISKDNIKLRCAAEDSDYSCPSGSEEDEPSISSVHLDPTFTSASDGSLFRASSGFCAGAAFMIHDQIDRGWGDDAENEHSQ</sequence>
<name>A0AAE0LBA0_9CHLO</name>
<proteinExistence type="predicted"/>
<gene>
    <name evidence="2" type="ORF">CYMTET_13012</name>
</gene>
<evidence type="ECO:0000256" key="1">
    <source>
        <dbReference type="SAM" id="MobiDB-lite"/>
    </source>
</evidence>
<evidence type="ECO:0000313" key="2">
    <source>
        <dbReference type="EMBL" id="KAK3279076.1"/>
    </source>
</evidence>
<protein>
    <submittedName>
        <fullName evidence="2">Uncharacterized protein</fullName>
    </submittedName>
</protein>
<dbReference type="AlphaFoldDB" id="A0AAE0LBA0"/>
<reference evidence="2 3" key="1">
    <citation type="journal article" date="2015" name="Genome Biol. Evol.">
        <title>Comparative Genomics of a Bacterivorous Green Alga Reveals Evolutionary Causalities and Consequences of Phago-Mixotrophic Mode of Nutrition.</title>
        <authorList>
            <person name="Burns J.A."/>
            <person name="Paasch A."/>
            <person name="Narechania A."/>
            <person name="Kim E."/>
        </authorList>
    </citation>
    <scope>NUCLEOTIDE SEQUENCE [LARGE SCALE GENOMIC DNA]</scope>
    <source>
        <strain evidence="2 3">PLY_AMNH</strain>
    </source>
</reference>
<organism evidence="2 3">
    <name type="scientific">Cymbomonas tetramitiformis</name>
    <dbReference type="NCBI Taxonomy" id="36881"/>
    <lineage>
        <taxon>Eukaryota</taxon>
        <taxon>Viridiplantae</taxon>
        <taxon>Chlorophyta</taxon>
        <taxon>Pyramimonadophyceae</taxon>
        <taxon>Pyramimonadales</taxon>
        <taxon>Pyramimonadaceae</taxon>
        <taxon>Cymbomonas</taxon>
    </lineage>
</organism>
<evidence type="ECO:0000313" key="3">
    <source>
        <dbReference type="Proteomes" id="UP001190700"/>
    </source>
</evidence>
<dbReference type="Proteomes" id="UP001190700">
    <property type="component" value="Unassembled WGS sequence"/>
</dbReference>